<dbReference type="AlphaFoldDB" id="A0AAV4XRM8"/>
<sequence length="140" mass="15797">MNLITPLHYACEGGSVCWHRIAFQNGMLMFILLKVGLHLACINDKVECAEMLLKYGANINSLDEDKETPLHNAYFIGNIACTKLLLKMDANVHTHEGVTKPLHLSYLEDKGECAECYLNMEQISTSFVEEFVLLKDTCRS</sequence>
<protein>
    <submittedName>
        <fullName evidence="14">Uncharacterized protein</fullName>
    </submittedName>
</protein>
<name>A0AAV4XRM8_CAEEX</name>
<dbReference type="GO" id="GO:0090729">
    <property type="term" value="F:toxin activity"/>
    <property type="evidence" value="ECO:0007669"/>
    <property type="project" value="UniProtKB-KW"/>
</dbReference>
<gene>
    <name evidence="14" type="ORF">CEXT_265481</name>
</gene>
<dbReference type="GO" id="GO:0045732">
    <property type="term" value="P:positive regulation of protein catabolic process"/>
    <property type="evidence" value="ECO:0007669"/>
    <property type="project" value="TreeGrafter"/>
</dbReference>
<evidence type="ECO:0000256" key="9">
    <source>
        <dbReference type="ARBA" id="ARBA00022737"/>
    </source>
</evidence>
<reference evidence="14 15" key="1">
    <citation type="submission" date="2021-06" db="EMBL/GenBank/DDBJ databases">
        <title>Caerostris extrusa draft genome.</title>
        <authorList>
            <person name="Kono N."/>
            <person name="Arakawa K."/>
        </authorList>
    </citation>
    <scope>NUCLEOTIDE SEQUENCE [LARGE SCALE GENOMIC DNA]</scope>
</reference>
<dbReference type="InterPro" id="IPR051573">
    <property type="entry name" value="Ankyrin-SOCS_box_domain"/>
</dbReference>
<dbReference type="SUPFAM" id="SSF48403">
    <property type="entry name" value="Ankyrin repeat"/>
    <property type="match status" value="1"/>
</dbReference>
<feature type="repeat" description="ANK" evidence="13">
    <location>
        <begin position="65"/>
        <end position="97"/>
    </location>
</feature>
<evidence type="ECO:0000256" key="12">
    <source>
        <dbReference type="ARBA" id="ARBA00023298"/>
    </source>
</evidence>
<keyword evidence="11 13" id="KW-0040">ANK repeat</keyword>
<keyword evidence="10" id="KW-0638">Presynaptic neurotoxin</keyword>
<keyword evidence="7" id="KW-0800">Toxin</keyword>
<dbReference type="GO" id="GO:0006887">
    <property type="term" value="P:exocytosis"/>
    <property type="evidence" value="ECO:0007669"/>
    <property type="project" value="UniProtKB-KW"/>
</dbReference>
<dbReference type="InterPro" id="IPR036770">
    <property type="entry name" value="Ankyrin_rpt-contain_sf"/>
</dbReference>
<keyword evidence="6" id="KW-1052">Target cell membrane</keyword>
<keyword evidence="8" id="KW-0528">Neurotoxin</keyword>
<evidence type="ECO:0000256" key="10">
    <source>
        <dbReference type="ARBA" id="ARBA00023028"/>
    </source>
</evidence>
<dbReference type="EMBL" id="BPLR01000817">
    <property type="protein sequence ID" value="GIY97677.1"/>
    <property type="molecule type" value="Genomic_DNA"/>
</dbReference>
<dbReference type="PANTHER" id="PTHR24136">
    <property type="entry name" value="SOWAH (DROSOPHILA) HOMOLOG"/>
    <property type="match status" value="1"/>
</dbReference>
<keyword evidence="4" id="KW-0268">Exocytosis</keyword>
<keyword evidence="12" id="KW-1053">Target membrane</keyword>
<dbReference type="Proteomes" id="UP001054945">
    <property type="component" value="Unassembled WGS sequence"/>
</dbReference>
<evidence type="ECO:0000256" key="2">
    <source>
        <dbReference type="ARBA" id="ARBA00004613"/>
    </source>
</evidence>
<organism evidence="14 15">
    <name type="scientific">Caerostris extrusa</name>
    <name type="common">Bark spider</name>
    <name type="synonym">Caerostris bankana</name>
    <dbReference type="NCBI Taxonomy" id="172846"/>
    <lineage>
        <taxon>Eukaryota</taxon>
        <taxon>Metazoa</taxon>
        <taxon>Ecdysozoa</taxon>
        <taxon>Arthropoda</taxon>
        <taxon>Chelicerata</taxon>
        <taxon>Arachnida</taxon>
        <taxon>Araneae</taxon>
        <taxon>Araneomorphae</taxon>
        <taxon>Entelegynae</taxon>
        <taxon>Araneoidea</taxon>
        <taxon>Araneidae</taxon>
        <taxon>Caerostris</taxon>
    </lineage>
</organism>
<keyword evidence="9" id="KW-0677">Repeat</keyword>
<feature type="repeat" description="ANK" evidence="13">
    <location>
        <begin position="37"/>
        <end position="64"/>
    </location>
</feature>
<keyword evidence="15" id="KW-1185">Reference proteome</keyword>
<evidence type="ECO:0000256" key="3">
    <source>
        <dbReference type="ARBA" id="ARBA00005949"/>
    </source>
</evidence>
<evidence type="ECO:0000256" key="6">
    <source>
        <dbReference type="ARBA" id="ARBA00022537"/>
    </source>
</evidence>
<dbReference type="SMART" id="SM00248">
    <property type="entry name" value="ANK"/>
    <property type="match status" value="2"/>
</dbReference>
<dbReference type="GO" id="GO:0044218">
    <property type="term" value="C:other organism cell membrane"/>
    <property type="evidence" value="ECO:0007669"/>
    <property type="project" value="UniProtKB-KW"/>
</dbReference>
<dbReference type="Pfam" id="PF13637">
    <property type="entry name" value="Ank_4"/>
    <property type="match status" value="1"/>
</dbReference>
<dbReference type="PROSITE" id="PS50297">
    <property type="entry name" value="ANK_REP_REGION"/>
    <property type="match status" value="1"/>
</dbReference>
<evidence type="ECO:0000256" key="1">
    <source>
        <dbReference type="ARBA" id="ARBA00004175"/>
    </source>
</evidence>
<evidence type="ECO:0000313" key="15">
    <source>
        <dbReference type="Proteomes" id="UP001054945"/>
    </source>
</evidence>
<dbReference type="GO" id="GO:0005576">
    <property type="term" value="C:extracellular region"/>
    <property type="evidence" value="ECO:0007669"/>
    <property type="project" value="UniProtKB-SubCell"/>
</dbReference>
<evidence type="ECO:0000256" key="8">
    <source>
        <dbReference type="ARBA" id="ARBA00022699"/>
    </source>
</evidence>
<evidence type="ECO:0000256" key="4">
    <source>
        <dbReference type="ARBA" id="ARBA00022483"/>
    </source>
</evidence>
<proteinExistence type="inferred from homology"/>
<dbReference type="PANTHER" id="PTHR24136:SF15">
    <property type="entry name" value="ANK_REP_REGION DOMAIN-CONTAINING PROTEIN"/>
    <property type="match status" value="1"/>
</dbReference>
<dbReference type="GO" id="GO:0016567">
    <property type="term" value="P:protein ubiquitination"/>
    <property type="evidence" value="ECO:0007669"/>
    <property type="project" value="TreeGrafter"/>
</dbReference>
<evidence type="ECO:0000256" key="11">
    <source>
        <dbReference type="ARBA" id="ARBA00023043"/>
    </source>
</evidence>
<evidence type="ECO:0000256" key="7">
    <source>
        <dbReference type="ARBA" id="ARBA00022656"/>
    </source>
</evidence>
<comment type="caution">
    <text evidence="14">The sequence shown here is derived from an EMBL/GenBank/DDBJ whole genome shotgun (WGS) entry which is preliminary data.</text>
</comment>
<comment type="similarity">
    <text evidence="3">Belongs to the ankyrin SOCS box (ASB) family.</text>
</comment>
<keyword evidence="5" id="KW-0964">Secreted</keyword>
<dbReference type="Gene3D" id="1.25.40.20">
    <property type="entry name" value="Ankyrin repeat-containing domain"/>
    <property type="match status" value="1"/>
</dbReference>
<evidence type="ECO:0000256" key="5">
    <source>
        <dbReference type="ARBA" id="ARBA00022525"/>
    </source>
</evidence>
<comment type="subcellular location">
    <subcellularLocation>
        <location evidence="2">Secreted</location>
    </subcellularLocation>
    <subcellularLocation>
        <location evidence="1">Target cell membrane</location>
    </subcellularLocation>
</comment>
<dbReference type="InterPro" id="IPR002110">
    <property type="entry name" value="Ankyrin_rpt"/>
</dbReference>
<evidence type="ECO:0000256" key="13">
    <source>
        <dbReference type="PROSITE-ProRule" id="PRU00023"/>
    </source>
</evidence>
<dbReference type="PROSITE" id="PS50088">
    <property type="entry name" value="ANK_REPEAT"/>
    <property type="match status" value="2"/>
</dbReference>
<accession>A0AAV4XRM8</accession>
<keyword evidence="12" id="KW-0472">Membrane</keyword>
<dbReference type="GO" id="GO:0044231">
    <property type="term" value="C:host cell presynaptic membrane"/>
    <property type="evidence" value="ECO:0007669"/>
    <property type="project" value="UniProtKB-KW"/>
</dbReference>
<evidence type="ECO:0000313" key="14">
    <source>
        <dbReference type="EMBL" id="GIY97677.1"/>
    </source>
</evidence>